<evidence type="ECO:0000256" key="2">
    <source>
        <dbReference type="ARBA" id="ARBA00022448"/>
    </source>
</evidence>
<keyword evidence="6 9" id="KW-1133">Transmembrane helix</keyword>
<keyword evidence="8 9" id="KW-0472">Membrane</keyword>
<reference evidence="11" key="1">
    <citation type="journal article" date="2019" name="Int. J. Syst. Evol. Microbiol.">
        <title>The Global Catalogue of Microorganisms (GCM) 10K type strain sequencing project: providing services to taxonomists for standard genome sequencing and annotation.</title>
        <authorList>
            <consortium name="The Broad Institute Genomics Platform"/>
            <consortium name="The Broad Institute Genome Sequencing Center for Infectious Disease"/>
            <person name="Wu L."/>
            <person name="Ma J."/>
        </authorList>
    </citation>
    <scope>NUCLEOTIDE SEQUENCE [LARGE SCALE GENOMIC DNA]</scope>
    <source>
        <strain evidence="11">KCTC 42424</strain>
    </source>
</reference>
<dbReference type="HAMAP" id="MF_00236">
    <property type="entry name" value="TatA_E"/>
    <property type="match status" value="1"/>
</dbReference>
<dbReference type="RefSeq" id="WP_376867702.1">
    <property type="nucleotide sequence ID" value="NZ_JBHRYB010000014.1"/>
</dbReference>
<dbReference type="Gene3D" id="1.20.5.3310">
    <property type="match status" value="1"/>
</dbReference>
<evidence type="ECO:0000256" key="3">
    <source>
        <dbReference type="ARBA" id="ARBA00022475"/>
    </source>
</evidence>
<comment type="function">
    <text evidence="9">Part of the twin-arginine translocation (Tat) system that transports large folded proteins containing a characteristic twin-arginine motif in their signal peptide across membranes. TatA could form the protein-conducting channel of the Tat system.</text>
</comment>
<keyword evidence="5 9" id="KW-0653">Protein transport</keyword>
<dbReference type="Pfam" id="PF02416">
    <property type="entry name" value="TatA_B_E"/>
    <property type="match status" value="1"/>
</dbReference>
<evidence type="ECO:0000313" key="11">
    <source>
        <dbReference type="Proteomes" id="UP001595722"/>
    </source>
</evidence>
<evidence type="ECO:0000256" key="1">
    <source>
        <dbReference type="ARBA" id="ARBA00004162"/>
    </source>
</evidence>
<feature type="transmembrane region" description="Helical" evidence="9">
    <location>
        <begin position="6"/>
        <end position="22"/>
    </location>
</feature>
<evidence type="ECO:0000256" key="7">
    <source>
        <dbReference type="ARBA" id="ARBA00023010"/>
    </source>
</evidence>
<keyword evidence="11" id="KW-1185">Reference proteome</keyword>
<sequence>MMGISAWQLMIVLLILIILFGGKRIRSLGGDLGASIRDFRKSARHDRLEEK</sequence>
<name>A0ABV7VUY6_9GAMM</name>
<gene>
    <name evidence="9 10" type="primary">tatA</name>
    <name evidence="10" type="ORF">ACFOMG_14695</name>
</gene>
<dbReference type="NCBIfam" id="TIGR01411">
    <property type="entry name" value="tatAE"/>
    <property type="match status" value="1"/>
</dbReference>
<dbReference type="Proteomes" id="UP001595722">
    <property type="component" value="Unassembled WGS sequence"/>
</dbReference>
<keyword evidence="4 9" id="KW-0812">Transmembrane</keyword>
<comment type="similarity">
    <text evidence="9">Belongs to the TatA/E family.</text>
</comment>
<protein>
    <recommendedName>
        <fullName evidence="9">Sec-independent protein translocase protein TatA</fullName>
    </recommendedName>
</protein>
<comment type="caution">
    <text evidence="10">The sequence shown here is derived from an EMBL/GenBank/DDBJ whole genome shotgun (WGS) entry which is preliminary data.</text>
</comment>
<dbReference type="EMBL" id="JBHRYB010000014">
    <property type="protein sequence ID" value="MFC3681350.1"/>
    <property type="molecule type" value="Genomic_DNA"/>
</dbReference>
<accession>A0ABV7VUY6</accession>
<comment type="subcellular location">
    <subcellularLocation>
        <location evidence="1 9">Cell membrane</location>
        <topology evidence="1 9">Single-pass membrane protein</topology>
    </subcellularLocation>
</comment>
<organism evidence="10 11">
    <name type="scientific">Bacterioplanoides pacificum</name>
    <dbReference type="NCBI Taxonomy" id="1171596"/>
    <lineage>
        <taxon>Bacteria</taxon>
        <taxon>Pseudomonadati</taxon>
        <taxon>Pseudomonadota</taxon>
        <taxon>Gammaproteobacteria</taxon>
        <taxon>Oceanospirillales</taxon>
        <taxon>Oceanospirillaceae</taxon>
        <taxon>Bacterioplanoides</taxon>
    </lineage>
</organism>
<evidence type="ECO:0000256" key="9">
    <source>
        <dbReference type="HAMAP-Rule" id="MF_00236"/>
    </source>
</evidence>
<evidence type="ECO:0000256" key="8">
    <source>
        <dbReference type="ARBA" id="ARBA00023136"/>
    </source>
</evidence>
<keyword evidence="7 9" id="KW-0811">Translocation</keyword>
<dbReference type="InterPro" id="IPR003369">
    <property type="entry name" value="TatA/B/E"/>
</dbReference>
<keyword evidence="3 9" id="KW-1003">Cell membrane</keyword>
<evidence type="ECO:0000313" key="10">
    <source>
        <dbReference type="EMBL" id="MFC3681350.1"/>
    </source>
</evidence>
<keyword evidence="2 9" id="KW-0813">Transport</keyword>
<evidence type="ECO:0000256" key="6">
    <source>
        <dbReference type="ARBA" id="ARBA00022989"/>
    </source>
</evidence>
<evidence type="ECO:0000256" key="4">
    <source>
        <dbReference type="ARBA" id="ARBA00022692"/>
    </source>
</evidence>
<dbReference type="PANTHER" id="PTHR42982:SF1">
    <property type="entry name" value="SEC-INDEPENDENT PROTEIN TRANSLOCASE PROTEIN TATA"/>
    <property type="match status" value="1"/>
</dbReference>
<comment type="subunit">
    <text evidence="9">The Tat system comprises two distinct complexes: a TatABC complex, containing multiple copies of TatA, TatB and TatC subunits, and a separate TatA complex, containing only TatA subunits. Substrates initially bind to the TatABC complex, which probably triggers association of the separate TatA complex to form the active translocon.</text>
</comment>
<proteinExistence type="inferred from homology"/>
<evidence type="ECO:0000256" key="5">
    <source>
        <dbReference type="ARBA" id="ARBA00022927"/>
    </source>
</evidence>
<dbReference type="InterPro" id="IPR006312">
    <property type="entry name" value="TatA/E"/>
</dbReference>
<dbReference type="PANTHER" id="PTHR42982">
    <property type="entry name" value="SEC-INDEPENDENT PROTEIN TRANSLOCASE PROTEIN TATA"/>
    <property type="match status" value="1"/>
</dbReference>